<evidence type="ECO:0000256" key="1">
    <source>
        <dbReference type="SAM" id="MobiDB-lite"/>
    </source>
</evidence>
<dbReference type="Proteomes" id="UP000886939">
    <property type="component" value="Unassembled WGS sequence"/>
</dbReference>
<organism evidence="2 3">
    <name type="scientific">Aeromonas caviae</name>
    <name type="common">Aeromonas punctata</name>
    <dbReference type="NCBI Taxonomy" id="648"/>
    <lineage>
        <taxon>Bacteria</taxon>
        <taxon>Pseudomonadati</taxon>
        <taxon>Pseudomonadota</taxon>
        <taxon>Gammaproteobacteria</taxon>
        <taxon>Aeromonadales</taxon>
        <taxon>Aeromonadaceae</taxon>
        <taxon>Aeromonas</taxon>
    </lineage>
</organism>
<reference evidence="2" key="1">
    <citation type="submission" date="2021-07" db="EMBL/GenBank/DDBJ databases">
        <title>Draft genome sequence of carbapenem-resistant Aeromonas spp. in Japan.</title>
        <authorList>
            <person name="Maehana S."/>
            <person name="Suzuki M."/>
            <person name="Kitasato H."/>
        </authorList>
    </citation>
    <scope>NUCLEOTIDE SEQUENCE</scope>
    <source>
        <strain evidence="2">KAM343</strain>
    </source>
</reference>
<protein>
    <submittedName>
        <fullName evidence="2">Uncharacterized protein</fullName>
    </submittedName>
</protein>
<evidence type="ECO:0000313" key="3">
    <source>
        <dbReference type="Proteomes" id="UP000886939"/>
    </source>
</evidence>
<gene>
    <name evidence="2" type="ORF">KAM343_21920</name>
</gene>
<evidence type="ECO:0000313" key="2">
    <source>
        <dbReference type="EMBL" id="GJA41396.1"/>
    </source>
</evidence>
<proteinExistence type="predicted"/>
<name>A0AAV4YML1_AERCA</name>
<feature type="region of interest" description="Disordered" evidence="1">
    <location>
        <begin position="1"/>
        <end position="87"/>
    </location>
</feature>
<sequence>MGTSTSSSGGRAGSPFDPEWLTPDQTVPSSVGGGGEQPDSEQNGSGDEPDNNVTPVPENVLAPNRRFGPARSKLGSYLRNGNRDDLRDATRSMVSKGMGGASRAASTMRSTARGAGALGQFLAAARDGTDQRVTDWVAHCRSANLSASDLALEVLKEVISGAGSIDEDSLRDAGTEALAKLYENHPDVDIFDLTDDQIADVIGLTISNQICQRIDMQLGQTYEKLKHDPAQIQLRRADIKEWVWAEVRVVLEEKKATHTDPKSLAQSVLQSAMQVFAE</sequence>
<dbReference type="EMBL" id="BPNI01000040">
    <property type="protein sequence ID" value="GJA41396.1"/>
    <property type="molecule type" value="Genomic_DNA"/>
</dbReference>
<accession>A0AAV4YML1</accession>
<dbReference type="RefSeq" id="WP_202211544.1">
    <property type="nucleotide sequence ID" value="NZ_AP024136.1"/>
</dbReference>
<dbReference type="AlphaFoldDB" id="A0AAV4YML1"/>
<comment type="caution">
    <text evidence="2">The sequence shown here is derived from an EMBL/GenBank/DDBJ whole genome shotgun (WGS) entry which is preliminary data.</text>
</comment>